<dbReference type="GO" id="GO:0005634">
    <property type="term" value="C:nucleus"/>
    <property type="evidence" value="ECO:0007669"/>
    <property type="project" value="UniProtKB-SubCell"/>
</dbReference>
<dbReference type="InterPro" id="IPR050390">
    <property type="entry name" value="C5-Methyltransferase"/>
</dbReference>
<dbReference type="PANTHER" id="PTHR10629">
    <property type="entry name" value="CYTOSINE-SPECIFIC METHYLTRANSFERASE"/>
    <property type="match status" value="1"/>
</dbReference>
<dbReference type="SUPFAM" id="SSF53335">
    <property type="entry name" value="S-adenosyl-L-methionine-dependent methyltransferases"/>
    <property type="match status" value="1"/>
</dbReference>
<evidence type="ECO:0000256" key="7">
    <source>
        <dbReference type="ARBA" id="ARBA00023242"/>
    </source>
</evidence>
<keyword evidence="2 9" id="KW-0489">Methyltransferase</keyword>
<dbReference type="InterPro" id="IPR029063">
    <property type="entry name" value="SAM-dependent_MTases_sf"/>
</dbReference>
<comment type="caution">
    <text evidence="14">The sequence shown here is derived from an EMBL/GenBank/DDBJ whole genome shotgun (WGS) entry which is preliminary data.</text>
</comment>
<evidence type="ECO:0000259" key="13">
    <source>
        <dbReference type="PROSITE" id="PS51038"/>
    </source>
</evidence>
<dbReference type="GO" id="GO:0006346">
    <property type="term" value="P:DNA methylation-dependent constitutive heterochromatin formation"/>
    <property type="evidence" value="ECO:0007669"/>
    <property type="project" value="InterPro"/>
</dbReference>
<evidence type="ECO:0000256" key="9">
    <source>
        <dbReference type="PROSITE-ProRule" id="PRU01016"/>
    </source>
</evidence>
<dbReference type="PROSITE" id="PS00095">
    <property type="entry name" value="C5_MTASE_2"/>
    <property type="match status" value="1"/>
</dbReference>
<protein>
    <recommendedName>
        <fullName evidence="11">Cytosine-specific methyltransferase</fullName>
        <ecNumber evidence="11">2.1.1.37</ecNumber>
    </recommendedName>
</protein>
<evidence type="ECO:0000256" key="12">
    <source>
        <dbReference type="SAM" id="MobiDB-lite"/>
    </source>
</evidence>
<keyword evidence="4 9" id="KW-0949">S-adenosyl-L-methionine</keyword>
<dbReference type="PANTHER" id="PTHR10629:SF52">
    <property type="entry name" value="DNA (CYTOSINE-5)-METHYLTRANSFERASE 1"/>
    <property type="match status" value="1"/>
</dbReference>
<dbReference type="GO" id="GO:0032259">
    <property type="term" value="P:methylation"/>
    <property type="evidence" value="ECO:0007669"/>
    <property type="project" value="UniProtKB-KW"/>
</dbReference>
<evidence type="ECO:0000313" key="15">
    <source>
        <dbReference type="Proteomes" id="UP001215151"/>
    </source>
</evidence>
<dbReference type="GO" id="GO:0044027">
    <property type="term" value="P:negative regulation of gene expression via chromosomal CpG island methylation"/>
    <property type="evidence" value="ECO:0007669"/>
    <property type="project" value="TreeGrafter"/>
</dbReference>
<keyword evidence="6" id="KW-0238">DNA-binding</keyword>
<dbReference type="InterPro" id="IPR018117">
    <property type="entry name" value="C5_DNA_meth_AS"/>
</dbReference>
<dbReference type="PRINTS" id="PR00105">
    <property type="entry name" value="C5METTRFRASE"/>
</dbReference>
<dbReference type="Pfam" id="PF00145">
    <property type="entry name" value="DNA_methylase"/>
    <property type="match status" value="1"/>
</dbReference>
<keyword evidence="3 9" id="KW-0808">Transferase</keyword>
<keyword evidence="5" id="KW-0677">Repeat</keyword>
<evidence type="ECO:0000256" key="5">
    <source>
        <dbReference type="ARBA" id="ARBA00022737"/>
    </source>
</evidence>
<dbReference type="PROSITE" id="PS51679">
    <property type="entry name" value="SAM_MT_C5"/>
    <property type="match status" value="1"/>
</dbReference>
<dbReference type="InterPro" id="IPR031303">
    <property type="entry name" value="C5_meth_CS"/>
</dbReference>
<dbReference type="CDD" id="cd04370">
    <property type="entry name" value="BAH"/>
    <property type="match status" value="1"/>
</dbReference>
<dbReference type="Proteomes" id="UP001215151">
    <property type="component" value="Unassembled WGS sequence"/>
</dbReference>
<dbReference type="PROSITE" id="PS00094">
    <property type="entry name" value="C5_MTASE_1"/>
    <property type="match status" value="1"/>
</dbReference>
<dbReference type="Pfam" id="PF01426">
    <property type="entry name" value="BAH"/>
    <property type="match status" value="1"/>
</dbReference>
<feature type="domain" description="BAH" evidence="13">
    <location>
        <begin position="396"/>
        <end position="538"/>
    </location>
</feature>
<dbReference type="InterPro" id="IPR001525">
    <property type="entry name" value="C5_MeTfrase"/>
</dbReference>
<evidence type="ECO:0000256" key="11">
    <source>
        <dbReference type="RuleBase" id="RU000417"/>
    </source>
</evidence>
<dbReference type="InterPro" id="IPR022702">
    <property type="entry name" value="Cytosine_MeTrfase1_RFD"/>
</dbReference>
<evidence type="ECO:0000256" key="8">
    <source>
        <dbReference type="PIRSR" id="PIRSR037404-1"/>
    </source>
</evidence>
<dbReference type="PROSITE" id="PS51038">
    <property type="entry name" value="BAH"/>
    <property type="match status" value="2"/>
</dbReference>
<dbReference type="GO" id="GO:0003682">
    <property type="term" value="F:chromatin binding"/>
    <property type="evidence" value="ECO:0007669"/>
    <property type="project" value="InterPro"/>
</dbReference>
<reference evidence="14" key="1">
    <citation type="submission" date="2022-11" db="EMBL/GenBank/DDBJ databases">
        <title>Genome Sequence of Cubamyces cubensis.</title>
        <authorList>
            <person name="Buettner E."/>
        </authorList>
    </citation>
    <scope>NUCLEOTIDE SEQUENCE</scope>
    <source>
        <strain evidence="14">MPL-01</strain>
    </source>
</reference>
<dbReference type="GO" id="GO:0003886">
    <property type="term" value="F:DNA (cytosine-5-)-methyltransferase activity"/>
    <property type="evidence" value="ECO:0007669"/>
    <property type="project" value="UniProtKB-EC"/>
</dbReference>
<dbReference type="EMBL" id="JAPEVG010000011">
    <property type="protein sequence ID" value="KAJ8496843.1"/>
    <property type="molecule type" value="Genomic_DNA"/>
</dbReference>
<evidence type="ECO:0000256" key="2">
    <source>
        <dbReference type="ARBA" id="ARBA00022603"/>
    </source>
</evidence>
<feature type="region of interest" description="Disordered" evidence="12">
    <location>
        <begin position="1"/>
        <end position="30"/>
    </location>
</feature>
<dbReference type="GO" id="GO:0003677">
    <property type="term" value="F:DNA binding"/>
    <property type="evidence" value="ECO:0007669"/>
    <property type="project" value="UniProtKB-KW"/>
</dbReference>
<dbReference type="Gene3D" id="2.30.30.490">
    <property type="match status" value="2"/>
</dbReference>
<evidence type="ECO:0000256" key="4">
    <source>
        <dbReference type="ARBA" id="ARBA00022691"/>
    </source>
</evidence>
<comment type="catalytic activity">
    <reaction evidence="11">
        <text>a 2'-deoxycytidine in DNA + S-adenosyl-L-methionine = a 5-methyl-2'-deoxycytidine in DNA + S-adenosyl-L-homocysteine + H(+)</text>
        <dbReference type="Rhea" id="RHEA:13681"/>
        <dbReference type="Rhea" id="RHEA-COMP:11369"/>
        <dbReference type="Rhea" id="RHEA-COMP:11370"/>
        <dbReference type="ChEBI" id="CHEBI:15378"/>
        <dbReference type="ChEBI" id="CHEBI:57856"/>
        <dbReference type="ChEBI" id="CHEBI:59789"/>
        <dbReference type="ChEBI" id="CHEBI:85452"/>
        <dbReference type="ChEBI" id="CHEBI:85454"/>
        <dbReference type="EC" id="2.1.1.37"/>
    </reaction>
</comment>
<evidence type="ECO:0000256" key="1">
    <source>
        <dbReference type="ARBA" id="ARBA00004123"/>
    </source>
</evidence>
<evidence type="ECO:0000313" key="14">
    <source>
        <dbReference type="EMBL" id="KAJ8496843.1"/>
    </source>
</evidence>
<sequence>MKRHGDVLQEEENTSIKKMKGAQDGARRRNAHAVYVEVPRRVARVPGVRTYEPVGDEITEDLEVRLRGESAPEEEDDTVPMRTLDEFAVFDAETRAFIPFERLLVWDDDTDSATWVAVGVVDVVVDTDSDDEDEEDLDNNSDVGAGPQKLQLSTILECDAHFIEKEHGAFVIDSNIYLRTKFAWYILRRPSTSYAAYYRRAWTLHHVVQGILSAVNADYRASTSDILCSLNTSPTDDDLLRQTYDDFAVRFEEKDLTDDAVASYLLYVLDKIHEDYPTFHRRLQHSKVMQTLYPGVTAREPGLSVNHPKRTRNPKDLEKVVLQHRNQTCITSRVRTVAQKLFKQAMRVAEITSISETRTREERAGKVHHTDPASIQWVDDSTTAPGYYSQVVIDGETYTAGDIVIVEPGQDQDHVRARNAESSQSRCPDNVLADTKWFCKINYMFEERDRSGKMRKKFHAQWLQHGSQTLLQEAAHSRGLFWLKSCDDLPLECIYSHCRVQPWPRSEPVPLDDCPGELNRFFVGLTWDSDKCALVEMPSEDIASALSKCKPSQPCVACGLAVLEEERTRWVEQEDDAMSYDGVLYHVHDFVYLHVPGQVNGLLAIAQIIAFIRTDGDQINQARVRHFGRYDSIAERVSDRGSPVQLDNRRLFRTEVYTTVPLAHISGKAFVASPSSPWEKEEFICKDNHFYCDLHSQSTRVASPDDLRPLPPGPGIDQCDICLAIIVQQEAERDKLLKGMGPLRCLELFAGAGGLSTGLEMSGQIQTKWAVEFSPGAARTFKANHPHAVVYNQCTNKLLEHAIQTAKGLSPRPLRSLDEVSCEDLPPMPQPGDVEFICGGPPCQSFSLMNHHRTADDVRSTLVCNMISYVEFYRPAFFLLENVVGMLSYQLGGKQDGNRVVDGIKMGVVKFILSSLTTLGYQVHFRVLQAGHYGAPQGRRRVIFMGARRDVPLPAFPIPQYFFPSIVHNVNLPTGEVVQPLTRQGADGSHHQCAPLPCVTVQEAIGDLPKFDWSDPHIERYITKQDRLQTASRLAQGIAQVKACLPRTEDPEITTTDLPPCLKPKHALDKSGKPKSQYRTLYGRISKNGQFLTAMTTIAPNAKGGKVLHPEQKRIVTIRECARAQGFPDHYVFMSINKGANDIAADKMRQIGNAVPVPLALALGKEIGNALYQLRRFQEQRAFTERVHSPEVVTP</sequence>
<feature type="domain" description="BAH" evidence="13">
    <location>
        <begin position="583"/>
        <end position="707"/>
    </location>
</feature>
<comment type="subcellular location">
    <subcellularLocation>
        <location evidence="1">Nucleus</location>
    </subcellularLocation>
</comment>
<name>A0AAD7XDJ8_9APHY</name>
<dbReference type="Pfam" id="PF12047">
    <property type="entry name" value="DNMT1-RFD"/>
    <property type="match status" value="1"/>
</dbReference>
<proteinExistence type="inferred from homology"/>
<dbReference type="EC" id="2.1.1.37" evidence="11"/>
<dbReference type="InterPro" id="IPR001025">
    <property type="entry name" value="BAH_dom"/>
</dbReference>
<dbReference type="NCBIfam" id="TIGR00675">
    <property type="entry name" value="dcm"/>
    <property type="match status" value="1"/>
</dbReference>
<comment type="similarity">
    <text evidence="9 10">Belongs to the class I-like SAM-binding methyltransferase superfamily. C5-methyltransferase family.</text>
</comment>
<dbReference type="Gene3D" id="3.40.50.150">
    <property type="entry name" value="Vaccinia Virus protein VP39"/>
    <property type="match status" value="1"/>
</dbReference>
<evidence type="ECO:0000256" key="10">
    <source>
        <dbReference type="RuleBase" id="RU000416"/>
    </source>
</evidence>
<organism evidence="14 15">
    <name type="scientific">Trametes cubensis</name>
    <dbReference type="NCBI Taxonomy" id="1111947"/>
    <lineage>
        <taxon>Eukaryota</taxon>
        <taxon>Fungi</taxon>
        <taxon>Dikarya</taxon>
        <taxon>Basidiomycota</taxon>
        <taxon>Agaricomycotina</taxon>
        <taxon>Agaricomycetes</taxon>
        <taxon>Polyporales</taxon>
        <taxon>Polyporaceae</taxon>
        <taxon>Trametes</taxon>
    </lineage>
</organism>
<feature type="active site" evidence="8 9">
    <location>
        <position position="843"/>
    </location>
</feature>
<evidence type="ECO:0000256" key="6">
    <source>
        <dbReference type="ARBA" id="ARBA00023125"/>
    </source>
</evidence>
<evidence type="ECO:0000256" key="3">
    <source>
        <dbReference type="ARBA" id="ARBA00022679"/>
    </source>
</evidence>
<dbReference type="AlphaFoldDB" id="A0AAD7XDJ8"/>
<accession>A0AAD7XDJ8</accession>
<gene>
    <name evidence="14" type="ORF">ONZ51_g886</name>
</gene>
<keyword evidence="15" id="KW-1185">Reference proteome</keyword>
<dbReference type="SMART" id="SM00439">
    <property type="entry name" value="BAH"/>
    <property type="match status" value="2"/>
</dbReference>
<dbReference type="Gene3D" id="3.90.120.10">
    <property type="entry name" value="DNA Methylase, subunit A, domain 2"/>
    <property type="match status" value="1"/>
</dbReference>
<keyword evidence="7" id="KW-0539">Nucleus</keyword>
<dbReference type="InterPro" id="IPR043151">
    <property type="entry name" value="BAH_sf"/>
</dbReference>